<dbReference type="InterPro" id="IPR036259">
    <property type="entry name" value="MFS_trans_sf"/>
</dbReference>
<evidence type="ECO:0000256" key="2">
    <source>
        <dbReference type="ARBA" id="ARBA00022692"/>
    </source>
</evidence>
<feature type="transmembrane region" description="Helical" evidence="6">
    <location>
        <begin position="223"/>
        <end position="241"/>
    </location>
</feature>
<dbReference type="AlphaFoldDB" id="S9RD44"/>
<dbReference type="Gene3D" id="1.20.1250.20">
    <property type="entry name" value="MFS general substrate transporter like domains"/>
    <property type="match status" value="2"/>
</dbReference>
<dbReference type="InterPro" id="IPR005829">
    <property type="entry name" value="Sugar_transporter_CS"/>
</dbReference>
<organism evidence="8 9">
    <name type="scientific">Schizosaccharomyces octosporus (strain yFS286)</name>
    <name type="common">Fission yeast</name>
    <name type="synonym">Octosporomyces octosporus</name>
    <dbReference type="NCBI Taxonomy" id="483514"/>
    <lineage>
        <taxon>Eukaryota</taxon>
        <taxon>Fungi</taxon>
        <taxon>Dikarya</taxon>
        <taxon>Ascomycota</taxon>
        <taxon>Taphrinomycotina</taxon>
        <taxon>Schizosaccharomycetes</taxon>
        <taxon>Schizosaccharomycetales</taxon>
        <taxon>Schizosaccharomycetaceae</taxon>
        <taxon>Schizosaccharomyces</taxon>
    </lineage>
</organism>
<dbReference type="VEuPathDB" id="FungiDB:SOCG_03947"/>
<evidence type="ECO:0000256" key="3">
    <source>
        <dbReference type="ARBA" id="ARBA00022989"/>
    </source>
</evidence>
<dbReference type="PROSITE" id="PS50850">
    <property type="entry name" value="MFS"/>
    <property type="match status" value="1"/>
</dbReference>
<feature type="domain" description="Major facilitator superfamily (MFS) profile" evidence="7">
    <location>
        <begin position="42"/>
        <end position="539"/>
    </location>
</feature>
<proteinExistence type="predicted"/>
<dbReference type="CDD" id="cd17364">
    <property type="entry name" value="MFS_PhT"/>
    <property type="match status" value="1"/>
</dbReference>
<reference evidence="8 9" key="1">
    <citation type="journal article" date="2011" name="Science">
        <title>Comparative functional genomics of the fission yeasts.</title>
        <authorList>
            <person name="Rhind N."/>
            <person name="Chen Z."/>
            <person name="Yassour M."/>
            <person name="Thompson D.A."/>
            <person name="Haas B.J."/>
            <person name="Habib N."/>
            <person name="Wapinski I."/>
            <person name="Roy S."/>
            <person name="Lin M.F."/>
            <person name="Heiman D.I."/>
            <person name="Young S.K."/>
            <person name="Furuya K."/>
            <person name="Guo Y."/>
            <person name="Pidoux A."/>
            <person name="Chen H.M."/>
            <person name="Robbertse B."/>
            <person name="Goldberg J.M."/>
            <person name="Aoki K."/>
            <person name="Bayne E.H."/>
            <person name="Berlin A.M."/>
            <person name="Desjardins C.A."/>
            <person name="Dobbs E."/>
            <person name="Dukaj L."/>
            <person name="Fan L."/>
            <person name="FitzGerald M.G."/>
            <person name="French C."/>
            <person name="Gujja S."/>
            <person name="Hansen K."/>
            <person name="Keifenheim D."/>
            <person name="Levin J.Z."/>
            <person name="Mosher R.A."/>
            <person name="Mueller C.A."/>
            <person name="Pfiffner J."/>
            <person name="Priest M."/>
            <person name="Russ C."/>
            <person name="Smialowska A."/>
            <person name="Swoboda P."/>
            <person name="Sykes S.M."/>
            <person name="Vaughn M."/>
            <person name="Vengrova S."/>
            <person name="Yoder R."/>
            <person name="Zeng Q."/>
            <person name="Allshire R."/>
            <person name="Baulcombe D."/>
            <person name="Birren B.W."/>
            <person name="Brown W."/>
            <person name="Ekwall K."/>
            <person name="Kellis M."/>
            <person name="Leatherwood J."/>
            <person name="Levin H."/>
            <person name="Margalit H."/>
            <person name="Martienssen R."/>
            <person name="Nieduszynski C.A."/>
            <person name="Spatafora J.W."/>
            <person name="Friedman N."/>
            <person name="Dalgaard J.Z."/>
            <person name="Baumann P."/>
            <person name="Niki H."/>
            <person name="Regev A."/>
            <person name="Nusbaum C."/>
        </authorList>
    </citation>
    <scope>NUCLEOTIDE SEQUENCE [LARGE SCALE GENOMIC DNA]</scope>
    <source>
        <strain evidence="9">yFS286</strain>
    </source>
</reference>
<dbReference type="PROSITE" id="PS00217">
    <property type="entry name" value="SUGAR_TRANSPORT_2"/>
    <property type="match status" value="1"/>
</dbReference>
<dbReference type="GO" id="GO:0022857">
    <property type="term" value="F:transmembrane transporter activity"/>
    <property type="evidence" value="ECO:0007669"/>
    <property type="project" value="InterPro"/>
</dbReference>
<dbReference type="PANTHER" id="PTHR24064">
    <property type="entry name" value="SOLUTE CARRIER FAMILY 22 MEMBER"/>
    <property type="match status" value="1"/>
</dbReference>
<dbReference type="OrthoDB" id="433512at2759"/>
<feature type="transmembrane region" description="Helical" evidence="6">
    <location>
        <begin position="484"/>
        <end position="504"/>
    </location>
</feature>
<evidence type="ECO:0000256" key="4">
    <source>
        <dbReference type="ARBA" id="ARBA00023136"/>
    </source>
</evidence>
<evidence type="ECO:0000313" key="9">
    <source>
        <dbReference type="Proteomes" id="UP000016088"/>
    </source>
</evidence>
<comment type="subcellular location">
    <subcellularLocation>
        <location evidence="1">Membrane</location>
        <topology evidence="1">Multi-pass membrane protein</topology>
    </subcellularLocation>
</comment>
<dbReference type="SUPFAM" id="SSF103473">
    <property type="entry name" value="MFS general substrate transporter"/>
    <property type="match status" value="1"/>
</dbReference>
<feature type="transmembrane region" description="Helical" evidence="6">
    <location>
        <begin position="115"/>
        <end position="134"/>
    </location>
</feature>
<feature type="transmembrane region" description="Helical" evidence="6">
    <location>
        <begin position="422"/>
        <end position="442"/>
    </location>
</feature>
<feature type="transmembrane region" description="Helical" evidence="6">
    <location>
        <begin position="393"/>
        <end position="415"/>
    </location>
</feature>
<protein>
    <submittedName>
        <fullName evidence="8">Inorganic phosphate transporter</fullName>
    </submittedName>
</protein>
<keyword evidence="4 6" id="KW-0472">Membrane</keyword>
<dbReference type="OMA" id="QIGFAGK"/>
<dbReference type="HOGENOM" id="CLU_001265_46_14_1"/>
<keyword evidence="9" id="KW-1185">Reference proteome</keyword>
<evidence type="ECO:0000256" key="6">
    <source>
        <dbReference type="SAM" id="Phobius"/>
    </source>
</evidence>
<keyword evidence="2 6" id="KW-0812">Transmembrane</keyword>
<feature type="transmembrane region" description="Helical" evidence="6">
    <location>
        <begin position="146"/>
        <end position="165"/>
    </location>
</feature>
<gene>
    <name evidence="8" type="ORF">SOCG_03947</name>
</gene>
<feature type="transmembrane region" description="Helical" evidence="6">
    <location>
        <begin position="448"/>
        <end position="472"/>
    </location>
</feature>
<dbReference type="GeneID" id="25032914"/>
<evidence type="ECO:0000256" key="1">
    <source>
        <dbReference type="ARBA" id="ARBA00004141"/>
    </source>
</evidence>
<evidence type="ECO:0000256" key="5">
    <source>
        <dbReference type="SAM" id="MobiDB-lite"/>
    </source>
</evidence>
<dbReference type="eggNOG" id="KOG0252">
    <property type="taxonomic scope" value="Eukaryota"/>
</dbReference>
<evidence type="ECO:0000313" key="8">
    <source>
        <dbReference type="EMBL" id="EPX72014.1"/>
    </source>
</evidence>
<dbReference type="InterPro" id="IPR020846">
    <property type="entry name" value="MFS_dom"/>
</dbReference>
<keyword evidence="3 6" id="KW-1133">Transmembrane helix</keyword>
<dbReference type="Proteomes" id="UP000016088">
    <property type="component" value="Unassembled WGS sequence"/>
</dbReference>
<dbReference type="EMBL" id="KE503207">
    <property type="protein sequence ID" value="EPX72014.1"/>
    <property type="molecule type" value="Genomic_DNA"/>
</dbReference>
<evidence type="ECO:0000259" key="7">
    <source>
        <dbReference type="PROSITE" id="PS50850"/>
    </source>
</evidence>
<dbReference type="InterPro" id="IPR005828">
    <property type="entry name" value="MFS_sugar_transport-like"/>
</dbReference>
<feature type="transmembrane region" description="Helical" evidence="6">
    <location>
        <begin position="87"/>
        <end position="108"/>
    </location>
</feature>
<dbReference type="RefSeq" id="XP_013019310.1">
    <property type="nucleotide sequence ID" value="XM_013163856.1"/>
</dbReference>
<sequence length="574" mass="64119">MGFKWNPFSKSKEPKEPLPLEQYEAAEQKKIFGLVNKQEAKLLAIAGTGFLLDSYDLFIINLVTPILSYLYWGGLEGHEDYPSGIRGLVNAGTNIGNIMGQLIFGFLGDFFGRQFVYGKEMMLVIISTILLISLPDRLPTPLDKSMWLFTFRVLLGIGIGGDYPMSASITSEQSMIHRRGALLSWIFSNQGWGTLVGCIATLVILACYRTSLEVHGDYHKLDGVWRIQFGIALLPAFLVLIPRLRMKESKQFKDSKNVHALNEAETNSQTDDLKKNQETFTSADLPQPVDTAKATEKTSGSVQVEPRDNSFMASKEPPSDKAEQQDQEQVKSGSTFVAYFSEWRHLRLLLGSAISWFLLDIAFYGVNLNQSVILNEMGFNSGKNQYRKLQRNAIGNLIIAIAGYVPGYWATVFLIEKMGRKWIQIQGFAICSLLFAVLAGKWHTISTAGRFVCIALAQFFFNFGPNTTTFVYPAEVFPSRVRAFSHGICAASGKAGAILSGLLFNKLTEVIGFDKVLWIFFACMILGIIFSLLLPETAGRDADLVDRLEIVAMQQGKDSIIDRSEKWAWWKHGI</sequence>
<feature type="region of interest" description="Disordered" evidence="5">
    <location>
        <begin position="279"/>
        <end position="328"/>
    </location>
</feature>
<feature type="transmembrane region" description="Helical" evidence="6">
    <location>
        <begin position="516"/>
        <end position="534"/>
    </location>
</feature>
<accession>S9RD44</accession>
<dbReference type="Pfam" id="PF00083">
    <property type="entry name" value="Sugar_tr"/>
    <property type="match status" value="1"/>
</dbReference>
<dbReference type="GO" id="GO:0016020">
    <property type="term" value="C:membrane"/>
    <property type="evidence" value="ECO:0007669"/>
    <property type="project" value="UniProtKB-SubCell"/>
</dbReference>
<dbReference type="PROSITE" id="PS00216">
    <property type="entry name" value="SUGAR_TRANSPORT_1"/>
    <property type="match status" value="1"/>
</dbReference>
<feature type="transmembrane region" description="Helical" evidence="6">
    <location>
        <begin position="186"/>
        <end position="211"/>
    </location>
</feature>
<name>S9RD44_SCHOY</name>